<name>A0ACC2NAP1_9HYME</name>
<proteinExistence type="predicted"/>
<keyword evidence="2" id="KW-1185">Reference proteome</keyword>
<accession>A0ACC2NAP1</accession>
<organism evidence="1 2">
    <name type="scientific">Eretmocerus hayati</name>
    <dbReference type="NCBI Taxonomy" id="131215"/>
    <lineage>
        <taxon>Eukaryota</taxon>
        <taxon>Metazoa</taxon>
        <taxon>Ecdysozoa</taxon>
        <taxon>Arthropoda</taxon>
        <taxon>Hexapoda</taxon>
        <taxon>Insecta</taxon>
        <taxon>Pterygota</taxon>
        <taxon>Neoptera</taxon>
        <taxon>Endopterygota</taxon>
        <taxon>Hymenoptera</taxon>
        <taxon>Apocrita</taxon>
        <taxon>Proctotrupomorpha</taxon>
        <taxon>Chalcidoidea</taxon>
        <taxon>Aphelinidae</taxon>
        <taxon>Aphelininae</taxon>
        <taxon>Eretmocerus</taxon>
    </lineage>
</organism>
<evidence type="ECO:0000313" key="2">
    <source>
        <dbReference type="Proteomes" id="UP001239111"/>
    </source>
</evidence>
<comment type="caution">
    <text evidence="1">The sequence shown here is derived from an EMBL/GenBank/DDBJ whole genome shotgun (WGS) entry which is preliminary data.</text>
</comment>
<protein>
    <submittedName>
        <fullName evidence="1">Uncharacterized protein</fullName>
    </submittedName>
</protein>
<sequence>MHNRLHQPQGLALRDMTRNILPRFANNASREFSGSLSGLLPEMNHRDANRAFTYTGWTYGETPSFPPSSRYLWSNNRHIEDGPGNSDLVSLYYTLRGHYGLAPCLSKSPNPVYMLPHPA</sequence>
<reference evidence="1" key="1">
    <citation type="submission" date="2023-04" db="EMBL/GenBank/DDBJ databases">
        <title>A chromosome-level genome assembly of the parasitoid wasp Eretmocerus hayati.</title>
        <authorList>
            <person name="Zhong Y."/>
            <person name="Liu S."/>
            <person name="Liu Y."/>
        </authorList>
    </citation>
    <scope>NUCLEOTIDE SEQUENCE</scope>
    <source>
        <strain evidence="1">ZJU_SS_LIU_2023</strain>
    </source>
</reference>
<gene>
    <name evidence="1" type="ORF">QAD02_009070</name>
</gene>
<dbReference type="EMBL" id="CM056744">
    <property type="protein sequence ID" value="KAJ8667407.1"/>
    <property type="molecule type" value="Genomic_DNA"/>
</dbReference>
<dbReference type="Proteomes" id="UP001239111">
    <property type="component" value="Chromosome 4"/>
</dbReference>
<evidence type="ECO:0000313" key="1">
    <source>
        <dbReference type="EMBL" id="KAJ8667407.1"/>
    </source>
</evidence>